<name>A0A183BI63_GLOPA</name>
<reference evidence="3" key="2">
    <citation type="submission" date="2016-06" db="UniProtKB">
        <authorList>
            <consortium name="WormBaseParasite"/>
        </authorList>
    </citation>
    <scope>IDENTIFICATION</scope>
</reference>
<accession>A0A183BI63</accession>
<evidence type="ECO:0000313" key="2">
    <source>
        <dbReference type="Proteomes" id="UP000050741"/>
    </source>
</evidence>
<evidence type="ECO:0000256" key="1">
    <source>
        <dbReference type="SAM" id="MobiDB-lite"/>
    </source>
</evidence>
<proteinExistence type="predicted"/>
<feature type="compositionally biased region" description="Low complexity" evidence="1">
    <location>
        <begin position="60"/>
        <end position="77"/>
    </location>
</feature>
<evidence type="ECO:0000313" key="3">
    <source>
        <dbReference type="WBParaSite" id="GPLIN_000029200"/>
    </source>
</evidence>
<organism evidence="2 3">
    <name type="scientific">Globodera pallida</name>
    <name type="common">Potato cyst nematode worm</name>
    <name type="synonym">Heterodera pallida</name>
    <dbReference type="NCBI Taxonomy" id="36090"/>
    <lineage>
        <taxon>Eukaryota</taxon>
        <taxon>Metazoa</taxon>
        <taxon>Ecdysozoa</taxon>
        <taxon>Nematoda</taxon>
        <taxon>Chromadorea</taxon>
        <taxon>Rhabditida</taxon>
        <taxon>Tylenchina</taxon>
        <taxon>Tylenchomorpha</taxon>
        <taxon>Tylenchoidea</taxon>
        <taxon>Heteroderidae</taxon>
        <taxon>Heteroderinae</taxon>
        <taxon>Globodera</taxon>
    </lineage>
</organism>
<feature type="region of interest" description="Disordered" evidence="1">
    <location>
        <begin position="60"/>
        <end position="80"/>
    </location>
</feature>
<dbReference type="Proteomes" id="UP000050741">
    <property type="component" value="Unassembled WGS sequence"/>
</dbReference>
<protein>
    <submittedName>
        <fullName evidence="3">Uncharacterized protein</fullName>
    </submittedName>
</protein>
<dbReference type="WBParaSite" id="GPLIN_000029200">
    <property type="protein sequence ID" value="GPLIN_000029200"/>
    <property type="gene ID" value="GPLIN_000029200"/>
</dbReference>
<dbReference type="AlphaFoldDB" id="A0A183BI63"/>
<keyword evidence="2" id="KW-1185">Reference proteome</keyword>
<reference evidence="2" key="1">
    <citation type="submission" date="2014-05" db="EMBL/GenBank/DDBJ databases">
        <title>The genome and life-stage specific transcriptomes of Globodera pallida elucidate key aspects of plant parasitism by a cyst nematode.</title>
        <authorList>
            <person name="Cotton J.A."/>
            <person name="Lilley C.J."/>
            <person name="Jones L.M."/>
            <person name="Kikuchi T."/>
            <person name="Reid A.J."/>
            <person name="Thorpe P."/>
            <person name="Tsai I.J."/>
            <person name="Beasley H."/>
            <person name="Blok V."/>
            <person name="Cock P.J.A."/>
            <person name="Van den Akker S.E."/>
            <person name="Holroyd N."/>
            <person name="Hunt M."/>
            <person name="Mantelin S."/>
            <person name="Naghra H."/>
            <person name="Pain A."/>
            <person name="Palomares-Rius J.E."/>
            <person name="Zarowiecki M."/>
            <person name="Berriman M."/>
            <person name="Jones J.T."/>
            <person name="Urwin P.E."/>
        </authorList>
    </citation>
    <scope>NUCLEOTIDE SEQUENCE [LARGE SCALE GENOMIC DNA]</scope>
    <source>
        <strain evidence="2">Lindley</strain>
    </source>
</reference>
<sequence length="181" mass="19220">MQGGKLECGRVWGCSEHNSCAAVSAKMSKLANFAVQCECMFGEKGVDFSNRAFKLFNTTATNTDKPTTSTDKPTTTTDYGNRAVTPNNGMESAAISPTTKAMGSASTNGTALTPSLRCWLKTACQFSTTIKSAKLGGRFKVPDCVGALAKLAATPDWILKALGSEFVGRKDGIFLREFVPP</sequence>